<dbReference type="Gene3D" id="1.10.10.10">
    <property type="entry name" value="Winged helix-like DNA-binding domain superfamily/Winged helix DNA-binding domain"/>
    <property type="match status" value="1"/>
</dbReference>
<dbReference type="InterPro" id="IPR036388">
    <property type="entry name" value="WH-like_DNA-bd_sf"/>
</dbReference>
<accession>A0A939MJZ6</accession>
<dbReference type="Proteomes" id="UP000664702">
    <property type="component" value="Chromosome"/>
</dbReference>
<gene>
    <name evidence="3" type="ORF">J4G43_049565</name>
    <name evidence="2" type="ORF">J4G43_51220</name>
</gene>
<name>A0A939MJZ6_9BRAD</name>
<dbReference type="EMBL" id="JAGEMI010000001">
    <property type="protein sequence ID" value="MBO1868864.1"/>
    <property type="molecule type" value="Genomic_DNA"/>
</dbReference>
<proteinExistence type="inferred from homology"/>
<dbReference type="GO" id="GO:0043565">
    <property type="term" value="F:sequence-specific DNA binding"/>
    <property type="evidence" value="ECO:0007669"/>
    <property type="project" value="InterPro"/>
</dbReference>
<organism evidence="2">
    <name type="scientific">Bradyrhizobium barranii subsp. barranii</name>
    <dbReference type="NCBI Taxonomy" id="2823807"/>
    <lineage>
        <taxon>Bacteria</taxon>
        <taxon>Pseudomonadati</taxon>
        <taxon>Pseudomonadota</taxon>
        <taxon>Alphaproteobacteria</taxon>
        <taxon>Hyphomicrobiales</taxon>
        <taxon>Nitrobacteraceae</taxon>
        <taxon>Bradyrhizobium</taxon>
        <taxon>Bradyrhizobium barranii</taxon>
    </lineage>
</organism>
<dbReference type="InterPro" id="IPR010921">
    <property type="entry name" value="Trp_repressor/repl_initiator"/>
</dbReference>
<dbReference type="KEGG" id="bban:J4G43_049565"/>
<dbReference type="GO" id="GO:0004803">
    <property type="term" value="F:transposase activity"/>
    <property type="evidence" value="ECO:0007669"/>
    <property type="project" value="InterPro"/>
</dbReference>
<reference evidence="3 4" key="2">
    <citation type="journal article" date="2022" name="Int. J. Syst. Evol. Microbiol.">
        <title>Strains of Bradyrhizobium barranii sp. nov. associated with legumes native to Canada are symbionts of soybeans and belong to different subspecies (subsp. barranii subsp. nov. and subsp. apii subsp. nov.) and symbiovars (sv. glycinearum and sv. septentrionale).</title>
        <authorList>
            <person name="Bromfield E.S.P."/>
            <person name="Cloutier S."/>
            <person name="Wasai-Hara S."/>
            <person name="Minamisawa K."/>
        </authorList>
    </citation>
    <scope>NUCLEOTIDE SEQUENCE [LARGE SCALE GENOMIC DNA]</scope>
    <source>
        <strain evidence="3 4">144S4</strain>
    </source>
</reference>
<dbReference type="RefSeq" id="WP_208089198.1">
    <property type="nucleotide sequence ID" value="NZ_CP086136.1"/>
</dbReference>
<dbReference type="PANTHER" id="PTHR37936">
    <property type="entry name" value="TRANSPOSASE INSC FOR INSERTION ELEMENT IS2A-RELATED"/>
    <property type="match status" value="1"/>
</dbReference>
<dbReference type="AlphaFoldDB" id="A0A939MJZ6"/>
<dbReference type="NCBIfam" id="NF047595">
    <property type="entry name" value="IS66_ISRel24_TnpA"/>
    <property type="match status" value="1"/>
</dbReference>
<dbReference type="GO" id="GO:0006313">
    <property type="term" value="P:DNA transposition"/>
    <property type="evidence" value="ECO:0007669"/>
    <property type="project" value="InterPro"/>
</dbReference>
<evidence type="ECO:0000256" key="1">
    <source>
        <dbReference type="ARBA" id="ARBA00009964"/>
    </source>
</evidence>
<evidence type="ECO:0000313" key="2">
    <source>
        <dbReference type="EMBL" id="MBO1868864.1"/>
    </source>
</evidence>
<reference evidence="2" key="1">
    <citation type="submission" date="2021-03" db="EMBL/GenBank/DDBJ databases">
        <title>Whole Genome Sequence of Bradyrhizobium sp. Strain 144S4.</title>
        <authorList>
            <person name="Bromfield E.S.P."/>
            <person name="Cloutier S."/>
        </authorList>
    </citation>
    <scope>NUCLEOTIDE SEQUENCE [LARGE SCALE GENOMIC DNA]</scope>
    <source>
        <strain evidence="2">144S4</strain>
    </source>
</reference>
<evidence type="ECO:0000313" key="3">
    <source>
        <dbReference type="EMBL" id="UEM12368.1"/>
    </source>
</evidence>
<sequence length="138" mass="15115">MDSHTISTLNRLEVVDTGRRRRWSEEEKARIVLDSLTEPRLVAATARRYGLSRSLLVTWRRAFAANRTKSEAGFVRAVVAEGGPVTSVAASSESAPAHSTERRIEIELAGGRRVIVDAGVDVEALRRIVGALDRKHAA</sequence>
<protein>
    <submittedName>
        <fullName evidence="2">Transposase</fullName>
    </submittedName>
</protein>
<comment type="similarity">
    <text evidence="1">Belongs to the transposase 8 family.</text>
</comment>
<dbReference type="EMBL" id="CP086136">
    <property type="protein sequence ID" value="UEM12368.1"/>
    <property type="molecule type" value="Genomic_DNA"/>
</dbReference>
<evidence type="ECO:0000313" key="4">
    <source>
        <dbReference type="Proteomes" id="UP000664702"/>
    </source>
</evidence>
<dbReference type="Pfam" id="PF01527">
    <property type="entry name" value="HTH_Tnp_1"/>
    <property type="match status" value="1"/>
</dbReference>
<dbReference type="InterPro" id="IPR002514">
    <property type="entry name" value="Transposase_8"/>
</dbReference>
<dbReference type="PANTHER" id="PTHR37936:SF3">
    <property type="entry name" value="TRANSPOSASE INSC FOR INSERTION ELEMENT IS2A-RELATED"/>
    <property type="match status" value="1"/>
</dbReference>
<dbReference type="SUPFAM" id="SSF48295">
    <property type="entry name" value="TrpR-like"/>
    <property type="match status" value="1"/>
</dbReference>